<reference evidence="2 3" key="1">
    <citation type="submission" date="2020-05" db="EMBL/GenBank/DDBJ databases">
        <title>Tigecycline resistant gene in Empedobacter stercoris.</title>
        <authorList>
            <person name="Chen Y."/>
            <person name="Cheng Y."/>
            <person name="Zhou K."/>
        </authorList>
    </citation>
    <scope>NUCLEOTIDE SEQUENCE [LARGE SCALE GENOMIC DNA]</scope>
    <source>
        <strain evidence="2 3">ES202</strain>
    </source>
</reference>
<organism evidence="2 3">
    <name type="scientific">Empedobacter stercoris</name>
    <dbReference type="NCBI Taxonomy" id="1628248"/>
    <lineage>
        <taxon>Bacteria</taxon>
        <taxon>Pseudomonadati</taxon>
        <taxon>Bacteroidota</taxon>
        <taxon>Flavobacteriia</taxon>
        <taxon>Flavobacteriales</taxon>
        <taxon>Weeksellaceae</taxon>
        <taxon>Empedobacter</taxon>
    </lineage>
</organism>
<proteinExistence type="predicted"/>
<evidence type="ECO:0000256" key="1">
    <source>
        <dbReference type="SAM" id="SignalP"/>
    </source>
</evidence>
<evidence type="ECO:0000313" key="3">
    <source>
        <dbReference type="Proteomes" id="UP000580344"/>
    </source>
</evidence>
<dbReference type="Proteomes" id="UP000580344">
    <property type="component" value="Unassembled WGS sequence"/>
</dbReference>
<feature type="chain" id="PRO_5046954558" evidence="1">
    <location>
        <begin position="19"/>
        <end position="138"/>
    </location>
</feature>
<comment type="caution">
    <text evidence="2">The sequence shown here is derived from an EMBL/GenBank/DDBJ whole genome shotgun (WGS) entry which is preliminary data.</text>
</comment>
<protein>
    <submittedName>
        <fullName evidence="2">Uncharacterized protein</fullName>
    </submittedName>
</protein>
<sequence>MKYLKLFFLLFSLQIVNAQVSDTLSYVKQFEINKTNYIGKPFSVLLNDLNKIKIQTVFPVASGKSIKHFVASRFKFELPQNSFKDNVVLMVVEWKGESPDSDIKYYNDRSKYIFTSEEKNYYSNKIIRNIIVYKEVDD</sequence>
<name>A0ABX1WN31_9FLAO</name>
<keyword evidence="1" id="KW-0732">Signal</keyword>
<dbReference type="EMBL" id="JABFOQ010000023">
    <property type="protein sequence ID" value="NOJ76103.1"/>
    <property type="molecule type" value="Genomic_DNA"/>
</dbReference>
<gene>
    <name evidence="2" type="ORF">HMH06_09715</name>
</gene>
<accession>A0ABX1WN31</accession>
<feature type="signal peptide" evidence="1">
    <location>
        <begin position="1"/>
        <end position="18"/>
    </location>
</feature>
<keyword evidence="3" id="KW-1185">Reference proteome</keyword>
<dbReference type="RefSeq" id="WP_171623397.1">
    <property type="nucleotide sequence ID" value="NZ_CP053698.1"/>
</dbReference>
<evidence type="ECO:0000313" key="2">
    <source>
        <dbReference type="EMBL" id="NOJ76103.1"/>
    </source>
</evidence>